<sequence length="422" mass="47314">MVSFSCEVCGDVVTKKKLDPHRQRCWGANFTCIDCMTHFPGTEYRSHTSCMTEEQKYQGALYRPKKGKGPQNQNQNQNQNPNQNRNQNNVQAMAQPAYVEEVAEDFDTWRQHDNNGNAAAQAPTPPSATEAPVNVFDYMVNPTPTTSRVSVAEEQPGQTESNEMVRYESKTKESTENAVVHHETPAPKKKSKDGEKEVKKDKKRKRELHIETDHPMTDAPPVLHSGLTGGISRMMSRPDVFPPSPESAETPASPLKKSKHSKHHKSESLGNSLMAMIAGSKLKKSKSSKTKESKDTKEGKEKKSSSASPSSKKHKHSHSKSLEVPKEQKMIEYTPGSKDGAVDKDKDNQVVIFQPRAERFLSFVNKGPESDKGVSLNKALKRYHRERSASGTSVSKLAEEKELWRSLRMRRNDRGEIVLFCV</sequence>
<feature type="compositionally biased region" description="Low complexity" evidence="9">
    <location>
        <begin position="71"/>
        <end position="86"/>
    </location>
</feature>
<dbReference type="PaxDb" id="5141-EFNCRP00000002821"/>
<dbReference type="SUPFAM" id="SSF57667">
    <property type="entry name" value="beta-beta-alpha zinc fingers"/>
    <property type="match status" value="2"/>
</dbReference>
<reference evidence="11 12" key="1">
    <citation type="journal article" date="2003" name="Nature">
        <title>The genome sequence of the filamentous fungus Neurospora crassa.</title>
        <authorList>
            <person name="Galagan J.E."/>
            <person name="Calvo S.E."/>
            <person name="Borkovich K.A."/>
            <person name="Selker E.U."/>
            <person name="Read N.D."/>
            <person name="Jaffe D."/>
            <person name="FitzHugh W."/>
            <person name="Ma L.J."/>
            <person name="Smirnov S."/>
            <person name="Purcell S."/>
            <person name="Rehman B."/>
            <person name="Elkins T."/>
            <person name="Engels R."/>
            <person name="Wang S."/>
            <person name="Nielsen C.B."/>
            <person name="Butler J."/>
            <person name="Endrizzi M."/>
            <person name="Qui D."/>
            <person name="Ianakiev P."/>
            <person name="Bell-Pedersen D."/>
            <person name="Nelson M.A."/>
            <person name="Werner-Washburne M."/>
            <person name="Selitrennikoff C.P."/>
            <person name="Kinsey J.A."/>
            <person name="Braun E.L."/>
            <person name="Zelter A."/>
            <person name="Schulte U."/>
            <person name="Kothe G.O."/>
            <person name="Jedd G."/>
            <person name="Mewes W."/>
            <person name="Staben C."/>
            <person name="Marcotte E."/>
            <person name="Greenberg D."/>
            <person name="Roy A."/>
            <person name="Foley K."/>
            <person name="Naylor J."/>
            <person name="Stange-Thomann N."/>
            <person name="Barrett R."/>
            <person name="Gnerre S."/>
            <person name="Kamal M."/>
            <person name="Kamvysselis M."/>
            <person name="Mauceli E."/>
            <person name="Bielke C."/>
            <person name="Rudd S."/>
            <person name="Frishman D."/>
            <person name="Krystofova S."/>
            <person name="Rasmussen C."/>
            <person name="Metzenberg R.L."/>
            <person name="Perkins D.D."/>
            <person name="Kroken S."/>
            <person name="Cogoni C."/>
            <person name="Macino G."/>
            <person name="Catcheside D."/>
            <person name="Li W."/>
            <person name="Pratt R.J."/>
            <person name="Osmani S.A."/>
            <person name="DeSouza C.P."/>
            <person name="Glass L."/>
            <person name="Orbach M.J."/>
            <person name="Berglund J.A."/>
            <person name="Voelker R."/>
            <person name="Yarden O."/>
            <person name="Plamann M."/>
            <person name="Seiler S."/>
            <person name="Dunlap J."/>
            <person name="Radford A."/>
            <person name="Aramayo R."/>
            <person name="Natvig D.O."/>
            <person name="Alex L.A."/>
            <person name="Mannhaupt G."/>
            <person name="Ebbole D.J."/>
            <person name="Freitag M."/>
            <person name="Paulsen I."/>
            <person name="Sachs M.S."/>
            <person name="Lander E.S."/>
            <person name="Nusbaum C."/>
            <person name="Birren B."/>
        </authorList>
    </citation>
    <scope>NUCLEOTIDE SEQUENCE [LARGE SCALE GENOMIC DNA]</scope>
    <source>
        <strain evidence="12">ATCC 24698 / 74-OR23-1A / CBS 708.71 / DSM 1257 / FGSC 987</strain>
        <strain evidence="11">OR74A</strain>
    </source>
</reference>
<dbReference type="GO" id="GO:0005730">
    <property type="term" value="C:nucleolus"/>
    <property type="evidence" value="ECO:0000318"/>
    <property type="project" value="GO_Central"/>
</dbReference>
<dbReference type="Proteomes" id="UP000001805">
    <property type="component" value="Chromosome 1, Linkage Group I"/>
</dbReference>
<dbReference type="GO" id="GO:0003677">
    <property type="term" value="F:DNA binding"/>
    <property type="evidence" value="ECO:0000318"/>
    <property type="project" value="GO_Central"/>
</dbReference>
<dbReference type="Gene3D" id="3.30.1490.490">
    <property type="match status" value="1"/>
</dbReference>
<gene>
    <name evidence="11" type="ORF">NCU03274</name>
</gene>
<dbReference type="PANTHER" id="PTHR13100:SF10">
    <property type="entry name" value="CELL GROWTH-REGULATING NUCLEOLAR PROTEIN"/>
    <property type="match status" value="1"/>
</dbReference>
<dbReference type="InterPro" id="IPR014898">
    <property type="entry name" value="Znf_C2H2_LYAR"/>
</dbReference>
<dbReference type="VEuPathDB" id="FungiDB:NCU03274"/>
<dbReference type="InterPro" id="IPR039999">
    <property type="entry name" value="LYAR"/>
</dbReference>
<dbReference type="FunFam" id="3.30.1490.490:FF:000001">
    <property type="entry name" value="cell growth-regulating nucleolar protein-like"/>
    <property type="match status" value="1"/>
</dbReference>
<proteinExistence type="inferred from homology"/>
<evidence type="ECO:0000256" key="3">
    <source>
        <dbReference type="ARBA" id="ARBA00022737"/>
    </source>
</evidence>
<feature type="region of interest" description="Disordered" evidence="9">
    <location>
        <begin position="111"/>
        <end position="131"/>
    </location>
</feature>
<feature type="compositionally biased region" description="Basic and acidic residues" evidence="9">
    <location>
        <begin position="163"/>
        <end position="200"/>
    </location>
</feature>
<feature type="compositionally biased region" description="Basic and acidic residues" evidence="9">
    <location>
        <begin position="320"/>
        <end position="330"/>
    </location>
</feature>
<dbReference type="InParanoid" id="V5IR20"/>
<evidence type="ECO:0000256" key="9">
    <source>
        <dbReference type="SAM" id="MobiDB-lite"/>
    </source>
</evidence>
<evidence type="ECO:0000256" key="6">
    <source>
        <dbReference type="ARBA" id="ARBA00023242"/>
    </source>
</evidence>
<evidence type="ECO:0000256" key="7">
    <source>
        <dbReference type="ARBA" id="ARBA00061084"/>
    </source>
</evidence>
<dbReference type="STRING" id="367110.V5IR20"/>
<dbReference type="PROSITE" id="PS51804">
    <property type="entry name" value="ZF_C2HC_LYAR"/>
    <property type="match status" value="2"/>
</dbReference>
<dbReference type="HOGENOM" id="CLU_024874_1_0_1"/>
<evidence type="ECO:0000256" key="2">
    <source>
        <dbReference type="ARBA" id="ARBA00022723"/>
    </source>
</evidence>
<keyword evidence="5" id="KW-0862">Zinc</keyword>
<dbReference type="KEGG" id="ncr:NCU03274"/>
<keyword evidence="2" id="KW-0479">Metal-binding</keyword>
<dbReference type="SMR" id="V5IR20"/>
<dbReference type="RefSeq" id="XP_011393130.1">
    <property type="nucleotide sequence ID" value="XM_011394828.1"/>
</dbReference>
<comment type="subcellular location">
    <subcellularLocation>
        <location evidence="1">Nucleus</location>
    </subcellularLocation>
</comment>
<dbReference type="EMBL" id="CM002236">
    <property type="protein sequence ID" value="ESA44084.1"/>
    <property type="molecule type" value="Genomic_DNA"/>
</dbReference>
<keyword evidence="12" id="KW-1185">Reference proteome</keyword>
<dbReference type="OMA" id="CMVHFYG"/>
<evidence type="ECO:0000313" key="11">
    <source>
        <dbReference type="EMBL" id="ESA44084.1"/>
    </source>
</evidence>
<keyword evidence="4 8" id="KW-0863">Zinc-finger</keyword>
<dbReference type="GO" id="GO:0006364">
    <property type="term" value="P:rRNA processing"/>
    <property type="evidence" value="ECO:0000318"/>
    <property type="project" value="GO_Central"/>
</dbReference>
<dbReference type="GeneID" id="3880576"/>
<protein>
    <recommendedName>
        <fullName evidence="10">Zinc finger C2H2 LYAR-type domain-containing protein</fullName>
    </recommendedName>
</protein>
<accession>V5IR20</accession>
<dbReference type="EMBL" id="CM002236">
    <property type="protein sequence ID" value="ESA44083.1"/>
    <property type="molecule type" value="Genomic_DNA"/>
</dbReference>
<feature type="region of interest" description="Disordered" evidence="9">
    <location>
        <begin position="147"/>
        <end position="345"/>
    </location>
</feature>
<dbReference type="GO" id="GO:0000122">
    <property type="term" value="P:negative regulation of transcription by RNA polymerase II"/>
    <property type="evidence" value="ECO:0000318"/>
    <property type="project" value="GO_Central"/>
</dbReference>
<evidence type="ECO:0000256" key="4">
    <source>
        <dbReference type="ARBA" id="ARBA00022771"/>
    </source>
</evidence>
<dbReference type="Pfam" id="PF08790">
    <property type="entry name" value="zf-LYAR"/>
    <property type="match status" value="1"/>
</dbReference>
<dbReference type="GO" id="GO:0008270">
    <property type="term" value="F:zinc ion binding"/>
    <property type="evidence" value="ECO:0007669"/>
    <property type="project" value="UniProtKB-KW"/>
</dbReference>
<dbReference type="RefSeq" id="XP_011393129.1">
    <property type="nucleotide sequence ID" value="XM_011394827.1"/>
</dbReference>
<name>V5IR20_NEUCR</name>
<dbReference type="AlphaFoldDB" id="V5IR20"/>
<dbReference type="PANTHER" id="PTHR13100">
    <property type="entry name" value="CELL GROWTH-REGULATING NUCLEOLAR PROTEIN LYAR"/>
    <property type="match status" value="1"/>
</dbReference>
<evidence type="ECO:0000256" key="8">
    <source>
        <dbReference type="PROSITE-ProRule" id="PRU01145"/>
    </source>
</evidence>
<comment type="similarity">
    <text evidence="7">Belongs to the UPF0743 family.</text>
</comment>
<feature type="domain" description="Zinc finger C2H2 LYAR-type" evidence="10">
    <location>
        <begin position="30"/>
        <end position="57"/>
    </location>
</feature>
<organism evidence="11 12">
    <name type="scientific">Neurospora crassa (strain ATCC 24698 / 74-OR23-1A / CBS 708.71 / DSM 1257 / FGSC 987)</name>
    <dbReference type="NCBI Taxonomy" id="367110"/>
    <lineage>
        <taxon>Eukaryota</taxon>
        <taxon>Fungi</taxon>
        <taxon>Dikarya</taxon>
        <taxon>Ascomycota</taxon>
        <taxon>Pezizomycotina</taxon>
        <taxon>Sordariomycetes</taxon>
        <taxon>Sordariomycetidae</taxon>
        <taxon>Sordariales</taxon>
        <taxon>Sordariaceae</taxon>
        <taxon>Neurospora</taxon>
    </lineage>
</organism>
<evidence type="ECO:0000313" key="12">
    <source>
        <dbReference type="Proteomes" id="UP000001805"/>
    </source>
</evidence>
<evidence type="ECO:0000256" key="1">
    <source>
        <dbReference type="ARBA" id="ARBA00004123"/>
    </source>
</evidence>
<evidence type="ECO:0000259" key="10">
    <source>
        <dbReference type="Pfam" id="PF08790"/>
    </source>
</evidence>
<evidence type="ECO:0000256" key="5">
    <source>
        <dbReference type="ARBA" id="ARBA00022833"/>
    </source>
</evidence>
<dbReference type="InterPro" id="IPR036236">
    <property type="entry name" value="Znf_C2H2_sf"/>
</dbReference>
<feature type="compositionally biased region" description="Basic residues" evidence="9">
    <location>
        <begin position="256"/>
        <end position="265"/>
    </location>
</feature>
<feature type="compositionally biased region" description="Low complexity" evidence="9">
    <location>
        <begin position="118"/>
        <end position="131"/>
    </location>
</feature>
<keyword evidence="6" id="KW-0539">Nucleus</keyword>
<keyword evidence="3" id="KW-0677">Repeat</keyword>
<feature type="region of interest" description="Disordered" evidence="9">
    <location>
        <begin position="62"/>
        <end position="86"/>
    </location>
</feature>
<dbReference type="OrthoDB" id="21474at2759"/>
<reference evidence="11" key="2">
    <citation type="submission" date="2013-04" db="EMBL/GenBank/DDBJ databases">
        <title>The Genome Sequence of Neurospora crassa strain OR74A.</title>
        <authorList>
            <consortium name="The Broad Institute Genome Sequencing Platform"/>
            <person name="Galagan J."/>
            <person name="Henn M.R."/>
            <person name="Hood H."/>
            <person name="Radford A."/>
            <person name="Collins R.A."/>
            <person name="Walker B."/>
            <person name="Young S.K."/>
            <person name="Zeng Q."/>
            <person name="Gargeya S."/>
            <person name="Fitzgerald M."/>
            <person name="Haas B."/>
            <person name="Abouelleil A."/>
            <person name="Allen A.W."/>
            <person name="Alvarado L."/>
            <person name="Arachchi H.M."/>
            <person name="Berlin A."/>
            <person name="Chapman S.B."/>
            <person name="Chen Z."/>
            <person name="Gainer-Dewar J."/>
            <person name="Gnerre S."/>
            <person name="Goldberg J."/>
            <person name="Griggs A."/>
            <person name="Gujja S."/>
            <person name="Hansen M."/>
            <person name="Howarth C."/>
            <person name="Imamovic A."/>
            <person name="Ireland A."/>
            <person name="Larimer J.B."/>
            <person name="McCowan C."/>
            <person name="Murphy C."/>
            <person name="Pearson M.D."/>
            <person name="Poon T.W."/>
            <person name="Priest M."/>
            <person name="Roberts A."/>
            <person name="Saif S."/>
            <person name="Shea T.D."/>
            <person name="Sisk P."/>
            <person name="Shea T."/>
            <person name="Sykes S."/>
            <person name="Zucker J."/>
            <person name="Kodira C."/>
            <person name="Bowman B."/>
            <person name="Colot H."/>
            <person name="Ebbole D."/>
            <person name="Rasmussen C."/>
            <person name="Baker C."/>
            <person name="Kalkman E."/>
            <person name="Chen C.-H."/>
            <person name="Shi M."/>
            <person name="Mathur R."/>
            <person name="Lambreghts R."/>
            <person name="Collopy P."/>
            <person name="Mehra A."/>
            <person name="Schweredtfeger C."/>
            <person name="Hong C."/>
            <person name="Belden W."/>
            <person name="Glass N.L."/>
            <person name="Borkovich K."/>
            <person name="Dunlap J."/>
            <person name="Lander E."/>
            <person name="Wortman J."/>
            <person name="Nusbaum C."/>
            <person name="Sachs M."/>
            <person name="Birren B."/>
        </authorList>
    </citation>
    <scope>NUCLEOTIDE SEQUENCE</scope>
    <source>
        <strain evidence="11">OR74A</strain>
    </source>
</reference>
<feature type="compositionally biased region" description="Basic and acidic residues" evidence="9">
    <location>
        <begin position="289"/>
        <end position="304"/>
    </location>
</feature>